<dbReference type="OrthoDB" id="10496014at2759"/>
<keyword evidence="1" id="KW-1133">Transmembrane helix</keyword>
<keyword evidence="4" id="KW-1185">Reference proteome</keyword>
<feature type="signal peptide" evidence="2">
    <location>
        <begin position="1"/>
        <end position="23"/>
    </location>
</feature>
<dbReference type="Proteomes" id="UP000006906">
    <property type="component" value="Chromosome 8"/>
</dbReference>
<keyword evidence="1" id="KW-0812">Transmembrane</keyword>
<keyword evidence="2" id="KW-0732">Signal</keyword>
<dbReference type="KEGG" id="cre:CHLRE_08g358574v5"/>
<dbReference type="EMBL" id="CM008969">
    <property type="protein sequence ID" value="PNW79565.1"/>
    <property type="molecule type" value="Genomic_DNA"/>
</dbReference>
<dbReference type="Gramene" id="PNW79565">
    <property type="protein sequence ID" value="PNW79565"/>
    <property type="gene ID" value="CHLRE_08g358574v5"/>
</dbReference>
<dbReference type="GeneID" id="66054280"/>
<dbReference type="AlphaFoldDB" id="A0A2K3DGB7"/>
<organism evidence="3 4">
    <name type="scientific">Chlamydomonas reinhardtii</name>
    <name type="common">Chlamydomonas smithii</name>
    <dbReference type="NCBI Taxonomy" id="3055"/>
    <lineage>
        <taxon>Eukaryota</taxon>
        <taxon>Viridiplantae</taxon>
        <taxon>Chlorophyta</taxon>
        <taxon>core chlorophytes</taxon>
        <taxon>Chlorophyceae</taxon>
        <taxon>CS clade</taxon>
        <taxon>Chlamydomonadales</taxon>
        <taxon>Chlamydomonadaceae</taxon>
        <taxon>Chlamydomonas</taxon>
    </lineage>
</organism>
<reference evidence="3 4" key="1">
    <citation type="journal article" date="2007" name="Science">
        <title>The Chlamydomonas genome reveals the evolution of key animal and plant functions.</title>
        <authorList>
            <person name="Merchant S.S."/>
            <person name="Prochnik S.E."/>
            <person name="Vallon O."/>
            <person name="Harris E.H."/>
            <person name="Karpowicz S.J."/>
            <person name="Witman G.B."/>
            <person name="Terry A."/>
            <person name="Salamov A."/>
            <person name="Fritz-Laylin L.K."/>
            <person name="Marechal-Drouard L."/>
            <person name="Marshall W.F."/>
            <person name="Qu L.H."/>
            <person name="Nelson D.R."/>
            <person name="Sanderfoot A.A."/>
            <person name="Spalding M.H."/>
            <person name="Kapitonov V.V."/>
            <person name="Ren Q."/>
            <person name="Ferris P."/>
            <person name="Lindquist E."/>
            <person name="Shapiro H."/>
            <person name="Lucas S.M."/>
            <person name="Grimwood J."/>
            <person name="Schmutz J."/>
            <person name="Cardol P."/>
            <person name="Cerutti H."/>
            <person name="Chanfreau G."/>
            <person name="Chen C.L."/>
            <person name="Cognat V."/>
            <person name="Croft M.T."/>
            <person name="Dent R."/>
            <person name="Dutcher S."/>
            <person name="Fernandez E."/>
            <person name="Fukuzawa H."/>
            <person name="Gonzalez-Ballester D."/>
            <person name="Gonzalez-Halphen D."/>
            <person name="Hallmann A."/>
            <person name="Hanikenne M."/>
            <person name="Hippler M."/>
            <person name="Inwood W."/>
            <person name="Jabbari K."/>
            <person name="Kalanon M."/>
            <person name="Kuras R."/>
            <person name="Lefebvre P.A."/>
            <person name="Lemaire S.D."/>
            <person name="Lobanov A.V."/>
            <person name="Lohr M."/>
            <person name="Manuell A."/>
            <person name="Meier I."/>
            <person name="Mets L."/>
            <person name="Mittag M."/>
            <person name="Mittelmeier T."/>
            <person name="Moroney J.V."/>
            <person name="Moseley J."/>
            <person name="Napoli C."/>
            <person name="Nedelcu A.M."/>
            <person name="Niyogi K."/>
            <person name="Novoselov S.V."/>
            <person name="Paulsen I.T."/>
            <person name="Pazour G."/>
            <person name="Purton S."/>
            <person name="Ral J.P."/>
            <person name="Riano-Pachon D.M."/>
            <person name="Riekhof W."/>
            <person name="Rymarquis L."/>
            <person name="Schroda M."/>
            <person name="Stern D."/>
            <person name="Umen J."/>
            <person name="Willows R."/>
            <person name="Wilson N."/>
            <person name="Zimmer S.L."/>
            <person name="Allmer J."/>
            <person name="Balk J."/>
            <person name="Bisova K."/>
            <person name="Chen C.J."/>
            <person name="Elias M."/>
            <person name="Gendler K."/>
            <person name="Hauser C."/>
            <person name="Lamb M.R."/>
            <person name="Ledford H."/>
            <person name="Long J.C."/>
            <person name="Minagawa J."/>
            <person name="Page M.D."/>
            <person name="Pan J."/>
            <person name="Pootakham W."/>
            <person name="Roje S."/>
            <person name="Rose A."/>
            <person name="Stahlberg E."/>
            <person name="Terauchi A.M."/>
            <person name="Yang P."/>
            <person name="Ball S."/>
            <person name="Bowler C."/>
            <person name="Dieckmann C.L."/>
            <person name="Gladyshev V.N."/>
            <person name="Green P."/>
            <person name="Jorgensen R."/>
            <person name="Mayfield S."/>
            <person name="Mueller-Roeber B."/>
            <person name="Rajamani S."/>
            <person name="Sayre R.T."/>
            <person name="Brokstein P."/>
            <person name="Dubchak I."/>
            <person name="Goodstein D."/>
            <person name="Hornick L."/>
            <person name="Huang Y.W."/>
            <person name="Jhaveri J."/>
            <person name="Luo Y."/>
            <person name="Martinez D."/>
            <person name="Ngau W.C."/>
            <person name="Otillar B."/>
            <person name="Poliakov A."/>
            <person name="Porter A."/>
            <person name="Szajkowski L."/>
            <person name="Werner G."/>
            <person name="Zhou K."/>
            <person name="Grigoriev I.V."/>
            <person name="Rokhsar D.S."/>
            <person name="Grossman A.R."/>
        </authorList>
    </citation>
    <scope>NUCLEOTIDE SEQUENCE [LARGE SCALE GENOMIC DNA]</scope>
    <source>
        <strain evidence="4">CC-503</strain>
    </source>
</reference>
<dbReference type="InParanoid" id="A0A2K3DGB7"/>
<gene>
    <name evidence="3" type="ORF">CHLRE_08g358574v5</name>
</gene>
<proteinExistence type="predicted"/>
<keyword evidence="1" id="KW-0472">Membrane</keyword>
<evidence type="ECO:0000313" key="4">
    <source>
        <dbReference type="Proteomes" id="UP000006906"/>
    </source>
</evidence>
<evidence type="ECO:0000256" key="1">
    <source>
        <dbReference type="SAM" id="Phobius"/>
    </source>
</evidence>
<name>A0A2K3DGB7_CHLRE</name>
<sequence>MFMMLSPFIVLWYLVLCVSEASADTRSQARGRGAGAGPTVASYLPSTLTYMAVGAILPFVTGWGMAPLVWLALAAVWVAQNRLLGVASA</sequence>
<feature type="chain" id="PRO_5014426319" evidence="2">
    <location>
        <begin position="24"/>
        <end position="89"/>
    </location>
</feature>
<evidence type="ECO:0000256" key="2">
    <source>
        <dbReference type="SAM" id="SignalP"/>
    </source>
</evidence>
<evidence type="ECO:0000313" key="3">
    <source>
        <dbReference type="EMBL" id="PNW79565.1"/>
    </source>
</evidence>
<protein>
    <submittedName>
        <fullName evidence="3">Uncharacterized protein</fullName>
    </submittedName>
</protein>
<dbReference type="RefSeq" id="XP_042921757.1">
    <property type="nucleotide sequence ID" value="XM_043064756.1"/>
</dbReference>
<feature type="transmembrane region" description="Helical" evidence="1">
    <location>
        <begin position="47"/>
        <end position="79"/>
    </location>
</feature>
<accession>A0A2K3DGB7</accession>